<dbReference type="EMBL" id="CDMZ01001466">
    <property type="protein sequence ID" value="CEM33058.1"/>
    <property type="molecule type" value="Genomic_DNA"/>
</dbReference>
<dbReference type="VEuPathDB" id="CryptoDB:Cvel_23028"/>
<dbReference type="PhylomeDB" id="A0A0G4GR98"/>
<accession>A0A0G4GR98</accession>
<gene>
    <name evidence="1" type="ORF">Cvel_23028</name>
</gene>
<sequence length="123" mass="13971">MGSYQNQRYCLRDGPGASVGLEAARAYLRFDHPEVNLRENYLEAVGAVTEQLRRGVPVEKLLGKVDVPKVYSSLRLFEKTSLEEKDMQVNRACKDALKFFIQKDRSCANGYNCFSCCHKKGNM</sequence>
<dbReference type="InterPro" id="IPR036287">
    <property type="entry name" value="Rv1873-like_sf"/>
</dbReference>
<dbReference type="Gene3D" id="1.25.40.380">
    <property type="entry name" value="Protein of unknown function DUF1810"/>
    <property type="match status" value="1"/>
</dbReference>
<reference evidence="1" key="1">
    <citation type="submission" date="2014-11" db="EMBL/GenBank/DDBJ databases">
        <authorList>
            <person name="Otto D Thomas"/>
            <person name="Naeem Raeece"/>
        </authorList>
    </citation>
    <scope>NUCLEOTIDE SEQUENCE</scope>
</reference>
<proteinExistence type="predicted"/>
<protein>
    <submittedName>
        <fullName evidence="1">Uncharacterized protein</fullName>
    </submittedName>
</protein>
<dbReference type="AlphaFoldDB" id="A0A0G4GR98"/>
<evidence type="ECO:0000313" key="1">
    <source>
        <dbReference type="EMBL" id="CEM33058.1"/>
    </source>
</evidence>
<name>A0A0G4GR98_9ALVE</name>
<organism evidence="1">
    <name type="scientific">Chromera velia CCMP2878</name>
    <dbReference type="NCBI Taxonomy" id="1169474"/>
    <lineage>
        <taxon>Eukaryota</taxon>
        <taxon>Sar</taxon>
        <taxon>Alveolata</taxon>
        <taxon>Colpodellida</taxon>
        <taxon>Chromeraceae</taxon>
        <taxon>Chromera</taxon>
    </lineage>
</organism>